<feature type="compositionally biased region" description="Low complexity" evidence="1">
    <location>
        <begin position="437"/>
        <end position="446"/>
    </location>
</feature>
<feature type="compositionally biased region" description="Basic and acidic residues" evidence="1">
    <location>
        <begin position="529"/>
        <end position="546"/>
    </location>
</feature>
<accession>E4V2J1</accession>
<dbReference type="OMA" id="RWTSVNT"/>
<dbReference type="AlphaFoldDB" id="E4V2J1"/>
<organism evidence="3">
    <name type="scientific">Arthroderma gypseum (strain ATCC MYA-4604 / CBS 118893)</name>
    <name type="common">Microsporum gypseum</name>
    <dbReference type="NCBI Taxonomy" id="535722"/>
    <lineage>
        <taxon>Eukaryota</taxon>
        <taxon>Fungi</taxon>
        <taxon>Dikarya</taxon>
        <taxon>Ascomycota</taxon>
        <taxon>Pezizomycotina</taxon>
        <taxon>Eurotiomycetes</taxon>
        <taxon>Eurotiomycetidae</taxon>
        <taxon>Onygenales</taxon>
        <taxon>Arthrodermataceae</taxon>
        <taxon>Nannizzia</taxon>
    </lineage>
</organism>
<gene>
    <name evidence="2" type="ORF">MGYG_07265</name>
</gene>
<dbReference type="VEuPathDB" id="FungiDB:MGYG_07265"/>
<reference evidence="3" key="1">
    <citation type="journal article" date="2012" name="MBio">
        <title>Comparative genome analysis of Trichophyton rubrum and related dermatophytes reveals candidate genes involved in infection.</title>
        <authorList>
            <person name="Martinez D.A."/>
            <person name="Oliver B.G."/>
            <person name="Graeser Y."/>
            <person name="Goldberg J.M."/>
            <person name="Li W."/>
            <person name="Martinez-Rossi N.M."/>
            <person name="Monod M."/>
            <person name="Shelest E."/>
            <person name="Barton R.C."/>
            <person name="Birch E."/>
            <person name="Brakhage A.A."/>
            <person name="Chen Z."/>
            <person name="Gurr S.J."/>
            <person name="Heiman D."/>
            <person name="Heitman J."/>
            <person name="Kosti I."/>
            <person name="Rossi A."/>
            <person name="Saif S."/>
            <person name="Samalova M."/>
            <person name="Saunders C.W."/>
            <person name="Shea T."/>
            <person name="Summerbell R.C."/>
            <person name="Xu J."/>
            <person name="Young S."/>
            <person name="Zeng Q."/>
            <person name="Birren B.W."/>
            <person name="Cuomo C.A."/>
            <person name="White T.C."/>
        </authorList>
    </citation>
    <scope>NUCLEOTIDE SEQUENCE [LARGE SCALE GENOMIC DNA]</scope>
    <source>
        <strain evidence="3">ATCC MYA-4604 / CBS 118893</strain>
    </source>
</reference>
<feature type="region of interest" description="Disordered" evidence="1">
    <location>
        <begin position="428"/>
        <end position="449"/>
    </location>
</feature>
<dbReference type="Proteomes" id="UP000002669">
    <property type="component" value="Unassembled WGS sequence"/>
</dbReference>
<feature type="region of interest" description="Disordered" evidence="1">
    <location>
        <begin position="504"/>
        <end position="546"/>
    </location>
</feature>
<dbReference type="eggNOG" id="ENOG502T1M3">
    <property type="taxonomic scope" value="Eukaryota"/>
</dbReference>
<feature type="region of interest" description="Disordered" evidence="1">
    <location>
        <begin position="303"/>
        <end position="403"/>
    </location>
</feature>
<feature type="compositionally biased region" description="Basic and acidic residues" evidence="1">
    <location>
        <begin position="322"/>
        <end position="353"/>
    </location>
</feature>
<evidence type="ECO:0000256" key="1">
    <source>
        <dbReference type="SAM" id="MobiDB-lite"/>
    </source>
</evidence>
<dbReference type="EMBL" id="DS989827">
    <property type="protein sequence ID" value="EFR04256.1"/>
    <property type="molecule type" value="Genomic_DNA"/>
</dbReference>
<evidence type="ECO:0000313" key="3">
    <source>
        <dbReference type="Proteomes" id="UP000002669"/>
    </source>
</evidence>
<name>E4V2J1_ARTGP</name>
<protein>
    <submittedName>
        <fullName evidence="2">Uncharacterized protein</fullName>
    </submittedName>
</protein>
<dbReference type="GeneID" id="10026514"/>
<sequence length="546" mass="62410">MTQLKAEDLGREDVKKLAQVLFLDINRLSEREAAANLINELPSYLRRSRILSLMVDKLNIIREPSKSACFTHKTLNREIIHALCGFIRAEVGDGLNGLVSRQTKLSIEQRRMLHNLRTVNGLWMTREAVERKYLIRPSFTWYYQSDGCEACMVGRFARDRSALTDMRTLLLSRIGRHRSRGLPPLMRWVEELMNCHGPSSLEMFVFSAEDALELKAVRRDTRGMLHHGQSTAIGQGCGLRRAESNATHRPARWTSVNTRRIARRPRSMGAIRRPDSALQPTNIERDTETDIIDCYLSRTLVNVNSEQPPAGRRPETAAPAPEPKKKPQPAERARGPEPEPEKRYRIERAERHHSTSSKPIKRSEPLKTTMRTCSEARRNSQIHPSRSLTIPNSHARTGHEHPSRLSQCVYRIGSSNDKVNQNVNVSRPVHQDRKHGTTLTRSQTTKTSKEQAAEYRSLLGEMHRPSCYSPSNYSRATLVEGNAALNARPEEKRPVSEATTHWSMFGGGDDIFPPIQPIPPLRIRKEKRKLTEYESSERKQEKLERK</sequence>
<feature type="region of interest" description="Disordered" evidence="1">
    <location>
        <begin position="262"/>
        <end position="284"/>
    </location>
</feature>
<keyword evidence="3" id="KW-1185">Reference proteome</keyword>
<dbReference type="InParanoid" id="E4V2J1"/>
<proteinExistence type="predicted"/>
<dbReference type="HOGENOM" id="CLU_039212_0_0_1"/>
<evidence type="ECO:0000313" key="2">
    <source>
        <dbReference type="EMBL" id="EFR04256.1"/>
    </source>
</evidence>
<dbReference type="STRING" id="535722.E4V2J1"/>
<dbReference type="OrthoDB" id="3786931at2759"/>
<dbReference type="RefSeq" id="XP_003171264.1">
    <property type="nucleotide sequence ID" value="XM_003171216.1"/>
</dbReference>
<feature type="compositionally biased region" description="Polar residues" evidence="1">
    <location>
        <begin position="379"/>
        <end position="395"/>
    </location>
</feature>